<feature type="chain" id="PRO_5040808358" evidence="1">
    <location>
        <begin position="21"/>
        <end position="112"/>
    </location>
</feature>
<accession>A0A9X3E2I1</accession>
<reference evidence="2" key="1">
    <citation type="submission" date="2022-11" db="EMBL/GenBank/DDBJ databases">
        <title>Biodiversity and phylogenetic relationships of bacteria.</title>
        <authorList>
            <person name="Machado R.A.R."/>
            <person name="Bhat A."/>
            <person name="Loulou A."/>
            <person name="Kallel S."/>
        </authorList>
    </citation>
    <scope>NUCLEOTIDE SEQUENCE</scope>
    <source>
        <strain evidence="2">K-TC2</strain>
    </source>
</reference>
<sequence>MRRFSLAALALVAGVTAASAQTEAIAPVDSAQFRKLSCDQIAARIQALNIPISSNNNSWDELRRNPTLQFVLLGIRTPNPTYDDFMAHARGERIALIEVAVAKNCAAQRGIR</sequence>
<gene>
    <name evidence="2" type="ORF">OSH07_05315</name>
</gene>
<protein>
    <submittedName>
        <fullName evidence="2">Uncharacterized protein</fullName>
    </submittedName>
</protein>
<evidence type="ECO:0000256" key="1">
    <source>
        <dbReference type="SAM" id="SignalP"/>
    </source>
</evidence>
<dbReference type="AlphaFoldDB" id="A0A9X3E2I1"/>
<dbReference type="RefSeq" id="WP_266337576.1">
    <property type="nucleotide sequence ID" value="NZ_JAPKNK010000002.1"/>
</dbReference>
<comment type="caution">
    <text evidence="2">The sequence shown here is derived from an EMBL/GenBank/DDBJ whole genome shotgun (WGS) entry which is preliminary data.</text>
</comment>
<organism evidence="2 3">
    <name type="scientific">Kaistia nematophila</name>
    <dbReference type="NCBI Taxonomy" id="2994654"/>
    <lineage>
        <taxon>Bacteria</taxon>
        <taxon>Pseudomonadati</taxon>
        <taxon>Pseudomonadota</taxon>
        <taxon>Alphaproteobacteria</taxon>
        <taxon>Hyphomicrobiales</taxon>
        <taxon>Kaistiaceae</taxon>
        <taxon>Kaistia</taxon>
    </lineage>
</organism>
<proteinExistence type="predicted"/>
<dbReference type="Proteomes" id="UP001144805">
    <property type="component" value="Unassembled WGS sequence"/>
</dbReference>
<feature type="signal peptide" evidence="1">
    <location>
        <begin position="1"/>
        <end position="20"/>
    </location>
</feature>
<name>A0A9X3E2I1_9HYPH</name>
<dbReference type="EMBL" id="JAPKNK010000002">
    <property type="protein sequence ID" value="MCX5568603.1"/>
    <property type="molecule type" value="Genomic_DNA"/>
</dbReference>
<keyword evidence="1" id="KW-0732">Signal</keyword>
<evidence type="ECO:0000313" key="2">
    <source>
        <dbReference type="EMBL" id="MCX5568603.1"/>
    </source>
</evidence>
<keyword evidence="3" id="KW-1185">Reference proteome</keyword>
<evidence type="ECO:0000313" key="3">
    <source>
        <dbReference type="Proteomes" id="UP001144805"/>
    </source>
</evidence>